<evidence type="ECO:0000313" key="2">
    <source>
        <dbReference type="Proteomes" id="UP000590740"/>
    </source>
</evidence>
<protein>
    <submittedName>
        <fullName evidence="1">Uncharacterized protein</fullName>
    </submittedName>
</protein>
<reference evidence="1 2" key="1">
    <citation type="submission" date="2020-08" db="EMBL/GenBank/DDBJ databases">
        <title>Genomic Encyclopedia of Type Strains, Phase IV (KMG-IV): sequencing the most valuable type-strain genomes for metagenomic binning, comparative biology and taxonomic classification.</title>
        <authorList>
            <person name="Goeker M."/>
        </authorList>
    </citation>
    <scope>NUCLEOTIDE SEQUENCE [LARGE SCALE GENOMIC DNA]</scope>
    <source>
        <strain evidence="1 2">DSM 12252</strain>
    </source>
</reference>
<name>A0A7W7Y8C6_9BACT</name>
<sequence>MRCGAAHFGGIATLTGTITRCDIVSRPPAIIQFNLNLADAQPVVP</sequence>
<dbReference type="EMBL" id="JACHIG010000001">
    <property type="protein sequence ID" value="MBB5031454.1"/>
    <property type="molecule type" value="Genomic_DNA"/>
</dbReference>
<dbReference type="AlphaFoldDB" id="A0A7W7Y8C6"/>
<proteinExistence type="predicted"/>
<comment type="caution">
    <text evidence="1">The sequence shown here is derived from an EMBL/GenBank/DDBJ whole genome shotgun (WGS) entry which is preliminary data.</text>
</comment>
<dbReference type="RefSeq" id="WP_184338376.1">
    <property type="nucleotide sequence ID" value="NZ_JACHIG010000001.1"/>
</dbReference>
<gene>
    <name evidence="1" type="ORF">HNQ65_001008</name>
</gene>
<keyword evidence="2" id="KW-1185">Reference proteome</keyword>
<accession>A0A7W7Y8C6</accession>
<dbReference type="Proteomes" id="UP000590740">
    <property type="component" value="Unassembled WGS sequence"/>
</dbReference>
<organism evidence="1 2">
    <name type="scientific">Prosthecobacter vanneervenii</name>
    <dbReference type="NCBI Taxonomy" id="48466"/>
    <lineage>
        <taxon>Bacteria</taxon>
        <taxon>Pseudomonadati</taxon>
        <taxon>Verrucomicrobiota</taxon>
        <taxon>Verrucomicrobiia</taxon>
        <taxon>Verrucomicrobiales</taxon>
        <taxon>Verrucomicrobiaceae</taxon>
        <taxon>Prosthecobacter</taxon>
    </lineage>
</organism>
<evidence type="ECO:0000313" key="1">
    <source>
        <dbReference type="EMBL" id="MBB5031454.1"/>
    </source>
</evidence>